<evidence type="ECO:0000313" key="2">
    <source>
        <dbReference type="Proteomes" id="UP001159075"/>
    </source>
</evidence>
<keyword evidence="2" id="KW-1185">Reference proteome</keyword>
<evidence type="ECO:0000313" key="1">
    <source>
        <dbReference type="EMBL" id="MDI5832629.1"/>
    </source>
</evidence>
<dbReference type="EMBL" id="JAOTLW010000013">
    <property type="protein sequence ID" value="MDI5832629.1"/>
    <property type="molecule type" value="Genomic_DNA"/>
</dbReference>
<dbReference type="Proteomes" id="UP001159075">
    <property type="component" value="Unassembled WGS sequence"/>
</dbReference>
<comment type="caution">
    <text evidence="1">The sequence shown here is derived from an EMBL/GenBank/DDBJ whole genome shotgun (WGS) entry which is preliminary data.</text>
</comment>
<accession>A0ABT6UDT2</accession>
<organism evidence="1 2">
    <name type="scientific">Shewanella xiamenensis</name>
    <dbReference type="NCBI Taxonomy" id="332186"/>
    <lineage>
        <taxon>Bacteria</taxon>
        <taxon>Pseudomonadati</taxon>
        <taxon>Pseudomonadota</taxon>
        <taxon>Gammaproteobacteria</taxon>
        <taxon>Alteromonadales</taxon>
        <taxon>Shewanellaceae</taxon>
        <taxon>Shewanella</taxon>
    </lineage>
</organism>
<protein>
    <submittedName>
        <fullName evidence="1">Uncharacterized protein</fullName>
    </submittedName>
</protein>
<proteinExistence type="predicted"/>
<reference evidence="1 2" key="1">
    <citation type="submission" date="2022-09" db="EMBL/GenBank/DDBJ databases">
        <title>The outer-membrane cytochrome OmcA is essential for infection of Shewanella oneidensis by a zebrafish-associated bacteriophage.</title>
        <authorList>
            <person name="Grenfell A.W."/>
            <person name="Intile P."/>
            <person name="Mcfarlane J."/>
            <person name="Leung D."/>
            <person name="Abdalla K."/>
            <person name="Wold M."/>
            <person name="Kees E."/>
            <person name="Gralnick J."/>
        </authorList>
    </citation>
    <scope>NUCLEOTIDE SEQUENCE [LARGE SCALE GENOMIC DNA]</scope>
    <source>
        <strain evidence="1 2">NF-5</strain>
    </source>
</reference>
<gene>
    <name evidence="1" type="ORF">ODY93_13700</name>
</gene>
<name>A0ABT6UDT2_9GAMM</name>
<sequence length="440" mass="51036">MSINRAKHFLRIAQIFAYLDECEQIKNARPDEKSFAFVKALQLLEPEQCYDANNSAIKLKPNTYELSYYIKQLELDCMYPYGISENHDSTESDSPDGDYLESGKLDSLINSIVTRIKTEDQNDPAKMHTPVNADKIIDRYVMLELQNDSIMINRFINFINNILVTFDENANVRRINLDQVKNNEVQIKNEDYNRTSNQRIISISYLQPEKNFSFIYDFKKEELVAFCNDTKFIKAQKPNIEPDLNIVDYVKSDKSLPYCELPPLSKNLDKIIDCMQLSTLWKSGFHISLSKIQELDLNLASFEIGELIKYQDYHLAFEVMNEYLNNLSGNAPIAVLNLYNTIINEPLKRSEQHGREILKHLIDNDIDFEKIYESHWGDTKREGLYQIAKSKLNEIYNSNGYSLLQAVKMEISLVQAIDAFSHNDYIQSTSVEDVEMTLTL</sequence>
<dbReference type="RefSeq" id="WP_282679600.1">
    <property type="nucleotide sequence ID" value="NZ_CP106875.1"/>
</dbReference>